<dbReference type="PANTHER" id="PTHR11911">
    <property type="entry name" value="INOSINE-5-MONOPHOSPHATE DEHYDROGENASE RELATED"/>
    <property type="match status" value="1"/>
</dbReference>
<dbReference type="SUPFAM" id="SSF54631">
    <property type="entry name" value="CBS-domain pair"/>
    <property type="match status" value="1"/>
</dbReference>
<dbReference type="PIRSF" id="PIRSF000130">
    <property type="entry name" value="IMPDH"/>
    <property type="match status" value="1"/>
</dbReference>
<dbReference type="InterPro" id="IPR013785">
    <property type="entry name" value="Aldolase_TIM"/>
</dbReference>
<dbReference type="CDD" id="cd00381">
    <property type="entry name" value="IMPDH"/>
    <property type="match status" value="1"/>
</dbReference>
<keyword evidence="5 11" id="KW-0658">Purine biosynthesis</keyword>
<evidence type="ECO:0000313" key="17">
    <source>
        <dbReference type="Proteomes" id="UP001597375"/>
    </source>
</evidence>
<keyword evidence="4 11" id="KW-0332">GMP biosynthesis</keyword>
<comment type="similarity">
    <text evidence="2 11 13">Belongs to the IMPDH/GMPR family.</text>
</comment>
<comment type="subunit">
    <text evidence="11">Homotetramer.</text>
</comment>
<dbReference type="RefSeq" id="WP_386821560.1">
    <property type="nucleotide sequence ID" value="NZ_JBHUIT010000034.1"/>
</dbReference>
<gene>
    <name evidence="11 16" type="primary">guaB</name>
    <name evidence="16" type="ORF">ACFSSA_15665</name>
</gene>
<dbReference type="CDD" id="cd04601">
    <property type="entry name" value="CBS_pair_IMPDH"/>
    <property type="match status" value="1"/>
</dbReference>
<evidence type="ECO:0000256" key="14">
    <source>
        <dbReference type="RuleBase" id="RU003928"/>
    </source>
</evidence>
<evidence type="ECO:0000256" key="12">
    <source>
        <dbReference type="PROSITE-ProRule" id="PRU00703"/>
    </source>
</evidence>
<comment type="cofactor">
    <cofactor evidence="1 11">
        <name>K(+)</name>
        <dbReference type="ChEBI" id="CHEBI:29103"/>
    </cofactor>
</comment>
<sequence length="484" mass="51038">MAEISLGLSFDDVLLVPALSAILPGEADLATELTQGLNLRLPVISAAMDTVTEHDLAIALAREGGMGVIHRACPIDEQAVMVSKVKRSESAVINKPLTVSKHDTVSRVLAIMEENGFSGFPVVDEAGHLEGMVTGRDVRYLDRPDALVSEVMTPREKVVTAPPNTGLEEARRILYQNRIEKLPLVDSAGMLVGLITGSDIEKRITFTAAAKDSNGQLRCGAAVGVGPDVKERAKALIDAGADALFIDAATGHTRHVMNVIEMLRGLSDRPVVAGNVVTEAGARDLVSAGASALKVGVGPGSICTTRVIAGVGMPQFTAIQNVAGYCRERGVKVIADGGIRYSGDVVKAIAAGADLVMLGSILAGTRESPGQSVFYQGRRFKTYRGMGSLGAMSKGASDRYSQNSSGKLVAEGVEGRVPYKGPLSDVIFQLMGGLKSGMGYVGASNLQELRERAVFTRITTGGLRESHVHDIVMTEEPTNYQPLS</sequence>
<feature type="binding site" description="in other chain" evidence="11">
    <location>
        <position position="300"/>
    </location>
    <ligand>
        <name>K(+)</name>
        <dbReference type="ChEBI" id="CHEBI:29103"/>
        <note>ligand shared between two tetrameric partners</note>
    </ligand>
</feature>
<protein>
    <recommendedName>
        <fullName evidence="11 14">Inosine-5'-monophosphate dehydrogenase</fullName>
        <shortName evidence="11">IMP dehydrogenase</shortName>
        <shortName evidence="11">IMPD</shortName>
        <shortName evidence="11">IMPDH</shortName>
        <ecNumber evidence="11 14">1.1.1.205</ecNumber>
    </recommendedName>
</protein>
<feature type="binding site" evidence="11">
    <location>
        <position position="247"/>
    </location>
    <ligand>
        <name>NAD(+)</name>
        <dbReference type="ChEBI" id="CHEBI:57540"/>
    </ligand>
</feature>
<feature type="binding site" evidence="11">
    <location>
        <begin position="296"/>
        <end position="298"/>
    </location>
    <ligand>
        <name>NAD(+)</name>
        <dbReference type="ChEBI" id="CHEBI:57540"/>
    </ligand>
</feature>
<evidence type="ECO:0000256" key="1">
    <source>
        <dbReference type="ARBA" id="ARBA00001958"/>
    </source>
</evidence>
<dbReference type="InterPro" id="IPR001093">
    <property type="entry name" value="IMP_DH_GMPRt"/>
</dbReference>
<evidence type="ECO:0000256" key="7">
    <source>
        <dbReference type="ARBA" id="ARBA00023002"/>
    </source>
</evidence>
<comment type="function">
    <text evidence="11">Catalyzes the conversion of inosine 5'-phosphate (IMP) to xanthosine 5'-phosphate (XMP), the first committed and rate-limiting step in the de novo synthesis of guanine nucleotides, and therefore plays an important role in the regulation of cell growth.</text>
</comment>
<dbReference type="InterPro" id="IPR005990">
    <property type="entry name" value="IMP_DH"/>
</dbReference>
<feature type="binding site" evidence="11">
    <location>
        <position position="411"/>
    </location>
    <ligand>
        <name>IMP</name>
        <dbReference type="ChEBI" id="CHEBI:58053"/>
    </ligand>
</feature>
<evidence type="ECO:0000256" key="6">
    <source>
        <dbReference type="ARBA" id="ARBA00022958"/>
    </source>
</evidence>
<comment type="catalytic activity">
    <reaction evidence="10 11 14">
        <text>IMP + NAD(+) + H2O = XMP + NADH + H(+)</text>
        <dbReference type="Rhea" id="RHEA:11708"/>
        <dbReference type="ChEBI" id="CHEBI:15377"/>
        <dbReference type="ChEBI" id="CHEBI:15378"/>
        <dbReference type="ChEBI" id="CHEBI:57464"/>
        <dbReference type="ChEBI" id="CHEBI:57540"/>
        <dbReference type="ChEBI" id="CHEBI:57945"/>
        <dbReference type="ChEBI" id="CHEBI:58053"/>
        <dbReference type="EC" id="1.1.1.205"/>
    </reaction>
</comment>
<feature type="binding site" evidence="11">
    <location>
        <position position="466"/>
    </location>
    <ligand>
        <name>K(+)</name>
        <dbReference type="ChEBI" id="CHEBI:29103"/>
        <note>ligand shared between two tetrameric partners</note>
    </ligand>
</feature>
<comment type="caution">
    <text evidence="16">The sequence shown here is derived from an EMBL/GenBank/DDBJ whole genome shotgun (WGS) entry which is preliminary data.</text>
</comment>
<evidence type="ECO:0000256" key="4">
    <source>
        <dbReference type="ARBA" id="ARBA00022749"/>
    </source>
</evidence>
<feature type="binding site" evidence="11">
    <location>
        <begin position="383"/>
        <end position="387"/>
    </location>
    <ligand>
        <name>IMP</name>
        <dbReference type="ChEBI" id="CHEBI:58053"/>
    </ligand>
</feature>
<keyword evidence="9 12" id="KW-0129">CBS domain</keyword>
<keyword evidence="17" id="KW-1185">Reference proteome</keyword>
<dbReference type="NCBIfam" id="TIGR01302">
    <property type="entry name" value="IMP_dehydrog"/>
    <property type="match status" value="1"/>
</dbReference>
<proteinExistence type="inferred from homology"/>
<name>A0ABW5DAG3_9BACT</name>
<evidence type="ECO:0000256" key="5">
    <source>
        <dbReference type="ARBA" id="ARBA00022755"/>
    </source>
</evidence>
<feature type="binding site" evidence="11">
    <location>
        <begin position="336"/>
        <end position="338"/>
    </location>
    <ligand>
        <name>IMP</name>
        <dbReference type="ChEBI" id="CHEBI:58053"/>
    </ligand>
</feature>
<dbReference type="PANTHER" id="PTHR11911:SF111">
    <property type="entry name" value="INOSINE-5'-MONOPHOSPHATE DEHYDROGENASE"/>
    <property type="match status" value="1"/>
</dbReference>
<dbReference type="EMBL" id="JBHUIT010000034">
    <property type="protein sequence ID" value="MFD2258118.1"/>
    <property type="molecule type" value="Genomic_DNA"/>
</dbReference>
<dbReference type="Proteomes" id="UP001597375">
    <property type="component" value="Unassembled WGS sequence"/>
</dbReference>
<feature type="binding site" evidence="11">
    <location>
        <position position="467"/>
    </location>
    <ligand>
        <name>K(+)</name>
        <dbReference type="ChEBI" id="CHEBI:29103"/>
        <note>ligand shared between two tetrameric partners</note>
    </ligand>
</feature>
<dbReference type="InterPro" id="IPR000644">
    <property type="entry name" value="CBS_dom"/>
</dbReference>
<feature type="domain" description="CBS" evidence="15">
    <location>
        <begin position="92"/>
        <end position="150"/>
    </location>
</feature>
<evidence type="ECO:0000259" key="15">
    <source>
        <dbReference type="PROSITE" id="PS51371"/>
    </source>
</evidence>
<feature type="binding site" evidence="11">
    <location>
        <begin position="359"/>
        <end position="360"/>
    </location>
    <ligand>
        <name>IMP</name>
        <dbReference type="ChEBI" id="CHEBI:58053"/>
    </ligand>
</feature>
<dbReference type="Pfam" id="PF00571">
    <property type="entry name" value="CBS"/>
    <property type="match status" value="2"/>
</dbReference>
<comment type="caution">
    <text evidence="11">Lacks conserved residue(s) required for the propagation of feature annotation.</text>
</comment>
<keyword evidence="7 11" id="KW-0560">Oxidoreductase</keyword>
<dbReference type="SUPFAM" id="SSF51412">
    <property type="entry name" value="Inosine monophosphate dehydrogenase (IMPDH)"/>
    <property type="match status" value="1"/>
</dbReference>
<feature type="domain" description="CBS" evidence="15">
    <location>
        <begin position="152"/>
        <end position="213"/>
    </location>
</feature>
<dbReference type="InterPro" id="IPR046342">
    <property type="entry name" value="CBS_dom_sf"/>
</dbReference>
<dbReference type="PROSITE" id="PS51371">
    <property type="entry name" value="CBS"/>
    <property type="match status" value="2"/>
</dbReference>
<comment type="activity regulation">
    <text evidence="11">Mycophenolic acid (MPA) is a non-competitive inhibitor that prevents formation of the closed enzyme conformation by binding to the same site as the amobile flap. In contrast, mizoribine monophosphate (MZP) is a competitive inhibitor that induces the closed conformation. MPA is a potent inhibitor of mammalian IMPDHs but a poor inhibitor of the bacterial enzymes. MZP is a more potent inhibitor of bacterial IMPDH.</text>
</comment>
<dbReference type="EC" id="1.1.1.205" evidence="11 14"/>
<organism evidence="16 17">
    <name type="scientific">Luteolibacter algae</name>
    <dbReference type="NCBI Taxonomy" id="454151"/>
    <lineage>
        <taxon>Bacteria</taxon>
        <taxon>Pseudomonadati</taxon>
        <taxon>Verrucomicrobiota</taxon>
        <taxon>Verrucomicrobiia</taxon>
        <taxon>Verrucomicrobiales</taxon>
        <taxon>Verrucomicrobiaceae</taxon>
        <taxon>Luteolibacter</taxon>
    </lineage>
</organism>
<evidence type="ECO:0000256" key="8">
    <source>
        <dbReference type="ARBA" id="ARBA00023027"/>
    </source>
</evidence>
<dbReference type="HAMAP" id="MF_01964">
    <property type="entry name" value="IMPDH"/>
    <property type="match status" value="1"/>
</dbReference>
<evidence type="ECO:0000256" key="2">
    <source>
        <dbReference type="ARBA" id="ARBA00005502"/>
    </source>
</evidence>
<feature type="binding site" description="in other chain" evidence="11">
    <location>
        <position position="298"/>
    </location>
    <ligand>
        <name>K(+)</name>
        <dbReference type="ChEBI" id="CHEBI:29103"/>
        <note>ligand shared between two tetrameric partners</note>
    </ligand>
</feature>
<feature type="active site" description="Proton acceptor" evidence="11">
    <location>
        <position position="399"/>
    </location>
</feature>
<dbReference type="SMART" id="SM00116">
    <property type="entry name" value="CBS"/>
    <property type="match status" value="2"/>
</dbReference>
<dbReference type="Pfam" id="PF00478">
    <property type="entry name" value="IMPDH"/>
    <property type="match status" value="1"/>
</dbReference>
<feature type="binding site" evidence="11">
    <location>
        <position position="465"/>
    </location>
    <ligand>
        <name>K(+)</name>
        <dbReference type="ChEBI" id="CHEBI:29103"/>
        <note>ligand shared between two tetrameric partners</note>
    </ligand>
</feature>
<keyword evidence="6 11" id="KW-0630">Potassium</keyword>
<reference evidence="17" key="1">
    <citation type="journal article" date="2019" name="Int. J. Syst. Evol. Microbiol.">
        <title>The Global Catalogue of Microorganisms (GCM) 10K type strain sequencing project: providing services to taxonomists for standard genome sequencing and annotation.</title>
        <authorList>
            <consortium name="The Broad Institute Genomics Platform"/>
            <consortium name="The Broad Institute Genome Sequencing Center for Infectious Disease"/>
            <person name="Wu L."/>
            <person name="Ma J."/>
        </authorList>
    </citation>
    <scope>NUCLEOTIDE SEQUENCE [LARGE SCALE GENOMIC DNA]</scope>
    <source>
        <strain evidence="17">CGMCC 4.7106</strain>
    </source>
</reference>
<keyword evidence="8 11" id="KW-0520">NAD</keyword>
<evidence type="ECO:0000256" key="11">
    <source>
        <dbReference type="HAMAP-Rule" id="MF_01964"/>
    </source>
</evidence>
<evidence type="ECO:0000256" key="13">
    <source>
        <dbReference type="RuleBase" id="RU003927"/>
    </source>
</evidence>
<evidence type="ECO:0000313" key="16">
    <source>
        <dbReference type="EMBL" id="MFD2258118.1"/>
    </source>
</evidence>
<dbReference type="InterPro" id="IPR015875">
    <property type="entry name" value="IMP_DH/GMP_Rdtase_CS"/>
</dbReference>
<keyword evidence="3 11" id="KW-0479">Metal-binding</keyword>
<dbReference type="GO" id="GO:0003938">
    <property type="term" value="F:IMP dehydrogenase activity"/>
    <property type="evidence" value="ECO:0007669"/>
    <property type="project" value="UniProtKB-EC"/>
</dbReference>
<dbReference type="SMART" id="SM01240">
    <property type="entry name" value="IMPDH"/>
    <property type="match status" value="1"/>
</dbReference>
<dbReference type="Gene3D" id="3.20.20.70">
    <property type="entry name" value="Aldolase class I"/>
    <property type="match status" value="1"/>
</dbReference>
<feature type="active site" description="Thioimidate intermediate" evidence="11">
    <location>
        <position position="303"/>
    </location>
</feature>
<accession>A0ABW5DAG3</accession>
<feature type="binding site" evidence="11">
    <location>
        <position position="301"/>
    </location>
    <ligand>
        <name>IMP</name>
        <dbReference type="ChEBI" id="CHEBI:58053"/>
    </ligand>
</feature>
<comment type="pathway">
    <text evidence="11 14">Purine metabolism; XMP biosynthesis via de novo pathway; XMP from IMP: step 1/1.</text>
</comment>
<evidence type="ECO:0000256" key="3">
    <source>
        <dbReference type="ARBA" id="ARBA00022723"/>
    </source>
</evidence>
<evidence type="ECO:0000256" key="10">
    <source>
        <dbReference type="ARBA" id="ARBA00048028"/>
    </source>
</evidence>
<evidence type="ECO:0000256" key="9">
    <source>
        <dbReference type="ARBA" id="ARBA00023122"/>
    </source>
</evidence>
<dbReference type="PROSITE" id="PS00487">
    <property type="entry name" value="IMP_DH_GMP_RED"/>
    <property type="match status" value="1"/>
</dbReference>
<feature type="binding site" description="in other chain" evidence="11">
    <location>
        <position position="303"/>
    </location>
    <ligand>
        <name>K(+)</name>
        <dbReference type="ChEBI" id="CHEBI:29103"/>
        <note>ligand shared between two tetrameric partners</note>
    </ligand>
</feature>